<dbReference type="AlphaFoldDB" id="A0A423PLJ2"/>
<dbReference type="EMBL" id="AYKG01000035">
    <property type="protein sequence ID" value="ROO26412.1"/>
    <property type="molecule type" value="Genomic_DNA"/>
</dbReference>
<accession>A0A423PLJ2</accession>
<feature type="signal peptide" evidence="1">
    <location>
        <begin position="1"/>
        <end position="27"/>
    </location>
</feature>
<comment type="caution">
    <text evidence="2">The sequence shown here is derived from an EMBL/GenBank/DDBJ whole genome shotgun (WGS) entry which is preliminary data.</text>
</comment>
<evidence type="ECO:0000256" key="1">
    <source>
        <dbReference type="SAM" id="SignalP"/>
    </source>
</evidence>
<protein>
    <recommendedName>
        <fullName evidence="4">Lipoprotein</fullName>
    </recommendedName>
</protein>
<keyword evidence="3" id="KW-1185">Reference proteome</keyword>
<evidence type="ECO:0000313" key="2">
    <source>
        <dbReference type="EMBL" id="ROO26412.1"/>
    </source>
</evidence>
<evidence type="ECO:0000313" key="3">
    <source>
        <dbReference type="Proteomes" id="UP000285310"/>
    </source>
</evidence>
<dbReference type="Proteomes" id="UP000285310">
    <property type="component" value="Unassembled WGS sequence"/>
</dbReference>
<dbReference type="InParanoid" id="A0A423PLJ2"/>
<feature type="chain" id="PRO_5019452635" description="Lipoprotein" evidence="1">
    <location>
        <begin position="28"/>
        <end position="163"/>
    </location>
</feature>
<reference evidence="2 3" key="1">
    <citation type="submission" date="2013-10" db="EMBL/GenBank/DDBJ databases">
        <title>Salinisphaera japonica YTM-1 Genome Sequencing.</title>
        <authorList>
            <person name="Lai Q."/>
            <person name="Li C."/>
            <person name="Shao Z."/>
        </authorList>
    </citation>
    <scope>NUCLEOTIDE SEQUENCE [LARGE SCALE GENOMIC DNA]</scope>
    <source>
        <strain evidence="2 3">YTM-1</strain>
    </source>
</reference>
<proteinExistence type="predicted"/>
<evidence type="ECO:0008006" key="4">
    <source>
        <dbReference type="Google" id="ProtNLM"/>
    </source>
</evidence>
<gene>
    <name evidence="2" type="ORF">SAJA_11305</name>
</gene>
<keyword evidence="1" id="KW-0732">Signal</keyword>
<sequence>MPGCPNRSRTGVGLVLIILAASLAGCAGSSATKAPPTATTPAYNADAHVLIPQGDSTVLTTLKQRLAARGWSFAPYTADMTRGIDDYRAMAQRARYRLTVQATEIGACDSGQSSYRYRVALIENASGEVPITLSGADCLGVIDSGFADALQQHRIVAGARPSS</sequence>
<dbReference type="PROSITE" id="PS51257">
    <property type="entry name" value="PROKAR_LIPOPROTEIN"/>
    <property type="match status" value="1"/>
</dbReference>
<organism evidence="2 3">
    <name type="scientific">Salinisphaera japonica YTM-1</name>
    <dbReference type="NCBI Taxonomy" id="1209778"/>
    <lineage>
        <taxon>Bacteria</taxon>
        <taxon>Pseudomonadati</taxon>
        <taxon>Pseudomonadota</taxon>
        <taxon>Gammaproteobacteria</taxon>
        <taxon>Salinisphaerales</taxon>
        <taxon>Salinisphaeraceae</taxon>
        <taxon>Salinisphaera</taxon>
    </lineage>
</organism>
<name>A0A423PLJ2_9GAMM</name>